<keyword evidence="9" id="KW-1185">Reference proteome</keyword>
<dbReference type="GO" id="GO:0051539">
    <property type="term" value="F:4 iron, 4 sulfur cluster binding"/>
    <property type="evidence" value="ECO:0007669"/>
    <property type="project" value="UniProtKB-KW"/>
</dbReference>
<dbReference type="KEGG" id="mmed:Mame_01831"/>
<evidence type="ECO:0000256" key="4">
    <source>
        <dbReference type="ARBA" id="ARBA00023004"/>
    </source>
</evidence>
<organism evidence="8 9">
    <name type="scientific">Martelella mediterranea DSM 17316</name>
    <dbReference type="NCBI Taxonomy" id="1122214"/>
    <lineage>
        <taxon>Bacteria</taxon>
        <taxon>Pseudomonadati</taxon>
        <taxon>Pseudomonadota</taxon>
        <taxon>Alphaproteobacteria</taxon>
        <taxon>Hyphomicrobiales</taxon>
        <taxon>Aurantimonadaceae</taxon>
        <taxon>Martelella</taxon>
    </lineage>
</organism>
<keyword evidence="5" id="KW-0411">Iron-sulfur</keyword>
<dbReference type="GO" id="GO:0008730">
    <property type="term" value="F:L(+)-tartrate dehydratase activity"/>
    <property type="evidence" value="ECO:0007669"/>
    <property type="project" value="UniProtKB-EC"/>
</dbReference>
<evidence type="ECO:0000259" key="7">
    <source>
        <dbReference type="Pfam" id="PF05681"/>
    </source>
</evidence>
<evidence type="ECO:0000256" key="3">
    <source>
        <dbReference type="ARBA" id="ARBA00022723"/>
    </source>
</evidence>
<evidence type="ECO:0000256" key="2">
    <source>
        <dbReference type="ARBA" id="ARBA00022485"/>
    </source>
</evidence>
<dbReference type="STRING" id="1122214.Mame_01831"/>
<dbReference type="EC" id="4.2.1.32" evidence="8"/>
<dbReference type="Proteomes" id="UP000191135">
    <property type="component" value="Chromosome"/>
</dbReference>
<dbReference type="NCBIfam" id="TIGR00722">
    <property type="entry name" value="ttdA_fumA_fumB"/>
    <property type="match status" value="1"/>
</dbReference>
<keyword evidence="6 8" id="KW-0456">Lyase</keyword>
<keyword evidence="2" id="KW-0004">4Fe-4S</keyword>
<dbReference type="AlphaFoldDB" id="A0A1U9Z0E7"/>
<reference evidence="8 9" key="1">
    <citation type="submission" date="2017-03" db="EMBL/GenBank/DDBJ databases">
        <title>Foreign affairs: Plasmid Transfer between Roseobacters and Rhizobia.</title>
        <authorList>
            <person name="Bartling P."/>
            <person name="Bunk B."/>
            <person name="Overmann J."/>
            <person name="Brinkmann H."/>
            <person name="Petersen J."/>
        </authorList>
    </citation>
    <scope>NUCLEOTIDE SEQUENCE [LARGE SCALE GENOMIC DNA]</scope>
    <source>
        <strain evidence="8 9">MACL11</strain>
    </source>
</reference>
<evidence type="ECO:0000313" key="9">
    <source>
        <dbReference type="Proteomes" id="UP000191135"/>
    </source>
</evidence>
<evidence type="ECO:0000256" key="5">
    <source>
        <dbReference type="ARBA" id="ARBA00023014"/>
    </source>
</evidence>
<dbReference type="EMBL" id="CP020330">
    <property type="protein sequence ID" value="AQZ51173.1"/>
    <property type="molecule type" value="Genomic_DNA"/>
</dbReference>
<feature type="domain" description="Fe-S hydro-lyase tartrate dehydratase alpha-type catalytic" evidence="7">
    <location>
        <begin position="10"/>
        <end position="277"/>
    </location>
</feature>
<sequence length="289" mass="31875">MTIGYDIIRETARTLYDQALKRIPENSKAALEKALETESSPSARTTLEFMIKSARRAEEKATYVCSDAGFPVYFVKIGTNARFEGDIKSAFVDAFDELVRTIEPPILKFVTNPLTGERSYHGKDMPHITWDFVSDDDCIDITCSPKALGSGRWAALEIFSYPKLEEIERYILDVSIRAGSQHCPPVVIGVGIGGSFDHAAKMAKLQTLRPFGTLNPEPILAAMEERLTRAVNKTGFGPMGTGGDTTALGVHIDYASGHGFTPVAVCFNCWINRRTRARINNDGEVAYLE</sequence>
<evidence type="ECO:0000313" key="8">
    <source>
        <dbReference type="EMBL" id="AQZ51173.1"/>
    </source>
</evidence>
<name>A0A1U9Z0E7_9HYPH</name>
<evidence type="ECO:0000256" key="6">
    <source>
        <dbReference type="ARBA" id="ARBA00023239"/>
    </source>
</evidence>
<keyword evidence="4" id="KW-0408">Iron</keyword>
<dbReference type="PANTHER" id="PTHR30389:SF17">
    <property type="entry name" value="L(+)-TARTRATE DEHYDRATASE SUBUNIT ALPHA-RELATED"/>
    <property type="match status" value="1"/>
</dbReference>
<dbReference type="InterPro" id="IPR004646">
    <property type="entry name" value="Fe-S_hydro-lyase_TtdA-typ_cat"/>
</dbReference>
<keyword evidence="3" id="KW-0479">Metal-binding</keyword>
<dbReference type="OrthoDB" id="9798978at2"/>
<protein>
    <submittedName>
        <fullName evidence="8">L(+)-tartrate dehydratase subunit alpha</fullName>
        <ecNumber evidence="8">4.2.1.32</ecNumber>
    </submittedName>
</protein>
<dbReference type="RefSeq" id="WP_018062964.1">
    <property type="nucleotide sequence ID" value="NZ_AQWH01000001.1"/>
</dbReference>
<evidence type="ECO:0000256" key="1">
    <source>
        <dbReference type="ARBA" id="ARBA00008876"/>
    </source>
</evidence>
<dbReference type="eggNOG" id="COG1951">
    <property type="taxonomic scope" value="Bacteria"/>
</dbReference>
<proteinExistence type="inferred from homology"/>
<dbReference type="InterPro" id="IPR051208">
    <property type="entry name" value="Class-I_Fumarase/Tartrate_DH"/>
</dbReference>
<accession>A0A1U9Z0E7</accession>
<gene>
    <name evidence="8" type="primary">ttdA</name>
    <name evidence="8" type="ORF">Mame_01831</name>
</gene>
<dbReference type="GO" id="GO:0046872">
    <property type="term" value="F:metal ion binding"/>
    <property type="evidence" value="ECO:0007669"/>
    <property type="project" value="UniProtKB-KW"/>
</dbReference>
<dbReference type="Pfam" id="PF05681">
    <property type="entry name" value="Fumerase"/>
    <property type="match status" value="1"/>
</dbReference>
<comment type="similarity">
    <text evidence="1">Belongs to the class-I fumarase family.</text>
</comment>
<dbReference type="PANTHER" id="PTHR30389">
    <property type="entry name" value="FUMARATE HYDRATASE-RELATED"/>
    <property type="match status" value="1"/>
</dbReference>